<dbReference type="Proteomes" id="UP000315677">
    <property type="component" value="Unassembled WGS sequence"/>
</dbReference>
<comment type="similarity">
    <text evidence="1">Belongs to the UPF0065 (bug) family.</text>
</comment>
<keyword evidence="4" id="KW-1185">Reference proteome</keyword>
<reference evidence="3 4" key="1">
    <citation type="submission" date="2019-06" db="EMBL/GenBank/DDBJ databases">
        <title>Sequencing the genomes of 1000 actinobacteria strains.</title>
        <authorList>
            <person name="Klenk H.-P."/>
        </authorList>
    </citation>
    <scope>NUCLEOTIDE SEQUENCE [LARGE SCALE GENOMIC DNA]</scope>
    <source>
        <strain evidence="3 4">DSM 45301</strain>
    </source>
</reference>
<organism evidence="3 4">
    <name type="scientific">Pseudonocardia kunmingensis</name>
    <dbReference type="NCBI Taxonomy" id="630975"/>
    <lineage>
        <taxon>Bacteria</taxon>
        <taxon>Bacillati</taxon>
        <taxon>Actinomycetota</taxon>
        <taxon>Actinomycetes</taxon>
        <taxon>Pseudonocardiales</taxon>
        <taxon>Pseudonocardiaceae</taxon>
        <taxon>Pseudonocardia</taxon>
    </lineage>
</organism>
<feature type="chain" id="PRO_5022181432" evidence="2">
    <location>
        <begin position="29"/>
        <end position="322"/>
    </location>
</feature>
<dbReference type="CDD" id="cd07012">
    <property type="entry name" value="PBP2_Bug_TTT"/>
    <property type="match status" value="1"/>
</dbReference>
<dbReference type="PANTHER" id="PTHR42928">
    <property type="entry name" value="TRICARBOXYLATE-BINDING PROTEIN"/>
    <property type="match status" value="1"/>
</dbReference>
<dbReference type="AlphaFoldDB" id="A0A543DZN8"/>
<dbReference type="SUPFAM" id="SSF53850">
    <property type="entry name" value="Periplasmic binding protein-like II"/>
    <property type="match status" value="1"/>
</dbReference>
<dbReference type="PANTHER" id="PTHR42928:SF3">
    <property type="entry name" value="UPF0065 PROTEIN YFLP"/>
    <property type="match status" value="1"/>
</dbReference>
<name>A0A543DZN8_9PSEU</name>
<proteinExistence type="inferred from homology"/>
<comment type="caution">
    <text evidence="3">The sequence shown here is derived from an EMBL/GenBank/DDBJ whole genome shotgun (WGS) entry which is preliminary data.</text>
</comment>
<dbReference type="Gene3D" id="3.40.190.10">
    <property type="entry name" value="Periplasmic binding protein-like II"/>
    <property type="match status" value="1"/>
</dbReference>
<accession>A0A543DZN8</accession>
<feature type="signal peptide" evidence="2">
    <location>
        <begin position="1"/>
        <end position="28"/>
    </location>
</feature>
<dbReference type="InterPro" id="IPR042100">
    <property type="entry name" value="Bug_dom1"/>
</dbReference>
<sequence length="322" mass="34461">MASRTALCLVAVAAIASLVGCGAPGVSAPDAPGSRIRYIVPFAPGGGTDTAARETARTLSSAGISHGDIYVENIGGAGGLLGIQTLARQGDDNTLMQWVDVLAPLYREDAPIRMDQLRPVAQLATSPLILVTATGSRLRTFQDLIDGMATDEATFGLSSTLQSKEPATWQTIARDRGIDPQTLNFVPSKGVSQVVPDVVSGRIDVALVVPSLARSYIDNGDLRALAVTSDERLESLPHVPTLRDHGLDVSYYRAQGVVMSAAASDEAVAYWAEALRDVSRTEEWARFAQKNGLIVEYKGPDEYGAWLREEGDEFGRYLQERG</sequence>
<dbReference type="PIRSF" id="PIRSF017082">
    <property type="entry name" value="YflP"/>
    <property type="match status" value="1"/>
</dbReference>
<gene>
    <name evidence="3" type="ORF">FB558_1583</name>
</gene>
<dbReference type="OrthoDB" id="9780943at2"/>
<evidence type="ECO:0000256" key="1">
    <source>
        <dbReference type="ARBA" id="ARBA00006987"/>
    </source>
</evidence>
<evidence type="ECO:0000313" key="3">
    <source>
        <dbReference type="EMBL" id="TQM14807.1"/>
    </source>
</evidence>
<evidence type="ECO:0000256" key="2">
    <source>
        <dbReference type="SAM" id="SignalP"/>
    </source>
</evidence>
<dbReference type="Gene3D" id="3.40.190.150">
    <property type="entry name" value="Bordetella uptake gene, domain 1"/>
    <property type="match status" value="1"/>
</dbReference>
<evidence type="ECO:0000313" key="4">
    <source>
        <dbReference type="Proteomes" id="UP000315677"/>
    </source>
</evidence>
<protein>
    <submittedName>
        <fullName evidence="3">Putative tricarboxylic transport membrane protein</fullName>
    </submittedName>
</protein>
<dbReference type="RefSeq" id="WP_142049657.1">
    <property type="nucleotide sequence ID" value="NZ_VFPA01000001.1"/>
</dbReference>
<dbReference type="InterPro" id="IPR005064">
    <property type="entry name" value="BUG"/>
</dbReference>
<dbReference type="Pfam" id="PF03401">
    <property type="entry name" value="TctC"/>
    <property type="match status" value="1"/>
</dbReference>
<dbReference type="PROSITE" id="PS51257">
    <property type="entry name" value="PROKAR_LIPOPROTEIN"/>
    <property type="match status" value="1"/>
</dbReference>
<dbReference type="EMBL" id="VFPA01000001">
    <property type="protein sequence ID" value="TQM14807.1"/>
    <property type="molecule type" value="Genomic_DNA"/>
</dbReference>
<keyword evidence="2" id="KW-0732">Signal</keyword>